<evidence type="ECO:0000313" key="2">
    <source>
        <dbReference type="EMBL" id="KAK0478985.1"/>
    </source>
</evidence>
<sequence>MYGSILRYDLEAGSKLQAMNMKLKAQTTVRSLADSVVNDECNTGVTSIPSSSSFSAKRRIVKQDGLSSPKAVNSEANDKQLQTGNNAGTSRIIVGHLPTFQYLDITVASVQEVTHEDMENTGKSQIYRQQCSTIQCKHMLLHTNGSELGGDAGQEVWYDF</sequence>
<gene>
    <name evidence="2" type="ORF">IW261DRAFT_1420317</name>
</gene>
<comment type="caution">
    <text evidence="2">The sequence shown here is derived from an EMBL/GenBank/DDBJ whole genome shotgun (WGS) entry which is preliminary data.</text>
</comment>
<organism evidence="2 3">
    <name type="scientific">Armillaria novae-zelandiae</name>
    <dbReference type="NCBI Taxonomy" id="153914"/>
    <lineage>
        <taxon>Eukaryota</taxon>
        <taxon>Fungi</taxon>
        <taxon>Dikarya</taxon>
        <taxon>Basidiomycota</taxon>
        <taxon>Agaricomycotina</taxon>
        <taxon>Agaricomycetes</taxon>
        <taxon>Agaricomycetidae</taxon>
        <taxon>Agaricales</taxon>
        <taxon>Marasmiineae</taxon>
        <taxon>Physalacriaceae</taxon>
        <taxon>Armillaria</taxon>
    </lineage>
</organism>
<feature type="region of interest" description="Disordered" evidence="1">
    <location>
        <begin position="65"/>
        <end position="84"/>
    </location>
</feature>
<evidence type="ECO:0000256" key="1">
    <source>
        <dbReference type="SAM" id="MobiDB-lite"/>
    </source>
</evidence>
<accession>A0AA39P7Z1</accession>
<dbReference type="Proteomes" id="UP001175227">
    <property type="component" value="Unassembled WGS sequence"/>
</dbReference>
<keyword evidence="3" id="KW-1185">Reference proteome</keyword>
<dbReference type="AlphaFoldDB" id="A0AA39P7Z1"/>
<evidence type="ECO:0000313" key="3">
    <source>
        <dbReference type="Proteomes" id="UP001175227"/>
    </source>
</evidence>
<reference evidence="2" key="1">
    <citation type="submission" date="2023-06" db="EMBL/GenBank/DDBJ databases">
        <authorList>
            <consortium name="Lawrence Berkeley National Laboratory"/>
            <person name="Ahrendt S."/>
            <person name="Sahu N."/>
            <person name="Indic B."/>
            <person name="Wong-Bajracharya J."/>
            <person name="Merenyi Z."/>
            <person name="Ke H.-M."/>
            <person name="Monk M."/>
            <person name="Kocsube S."/>
            <person name="Drula E."/>
            <person name="Lipzen A."/>
            <person name="Balint B."/>
            <person name="Henrissat B."/>
            <person name="Andreopoulos B."/>
            <person name="Martin F.M."/>
            <person name="Harder C.B."/>
            <person name="Rigling D."/>
            <person name="Ford K.L."/>
            <person name="Foster G.D."/>
            <person name="Pangilinan J."/>
            <person name="Papanicolaou A."/>
            <person name="Barry K."/>
            <person name="LaButti K."/>
            <person name="Viragh M."/>
            <person name="Koriabine M."/>
            <person name="Yan M."/>
            <person name="Riley R."/>
            <person name="Champramary S."/>
            <person name="Plett K.L."/>
            <person name="Tsai I.J."/>
            <person name="Slot J."/>
            <person name="Sipos G."/>
            <person name="Plett J."/>
            <person name="Nagy L.G."/>
            <person name="Grigoriev I.V."/>
        </authorList>
    </citation>
    <scope>NUCLEOTIDE SEQUENCE</scope>
    <source>
        <strain evidence="2">ICMP 16352</strain>
    </source>
</reference>
<feature type="compositionally biased region" description="Polar residues" evidence="1">
    <location>
        <begin position="70"/>
        <end position="84"/>
    </location>
</feature>
<dbReference type="EMBL" id="JAUEPR010000013">
    <property type="protein sequence ID" value="KAK0478985.1"/>
    <property type="molecule type" value="Genomic_DNA"/>
</dbReference>
<proteinExistence type="predicted"/>
<protein>
    <submittedName>
        <fullName evidence="2">Uncharacterized protein</fullName>
    </submittedName>
</protein>
<name>A0AA39P7Z1_9AGAR</name>